<keyword evidence="4 6" id="KW-1133">Transmembrane helix</keyword>
<dbReference type="InterPro" id="IPR018499">
    <property type="entry name" value="Tetraspanin/Peripherin"/>
</dbReference>
<dbReference type="GO" id="GO:0005886">
    <property type="term" value="C:plasma membrane"/>
    <property type="evidence" value="ECO:0007669"/>
    <property type="project" value="TreeGrafter"/>
</dbReference>
<dbReference type="PIRSF" id="PIRSF002419">
    <property type="entry name" value="Tetraspanin"/>
    <property type="match status" value="1"/>
</dbReference>
<dbReference type="Pfam" id="PF00335">
    <property type="entry name" value="Tetraspanin"/>
    <property type="match status" value="1"/>
</dbReference>
<dbReference type="InterPro" id="IPR018503">
    <property type="entry name" value="Tetraspanin_CS"/>
</dbReference>
<dbReference type="AlphaFoldDB" id="A0A210QF03"/>
<dbReference type="PANTHER" id="PTHR19282:SF544">
    <property type="entry name" value="TETRASPANIN"/>
    <property type="match status" value="1"/>
</dbReference>
<evidence type="ECO:0000256" key="5">
    <source>
        <dbReference type="ARBA" id="ARBA00023136"/>
    </source>
</evidence>
<gene>
    <name evidence="7" type="ORF">KP79_PYT23457</name>
</gene>
<feature type="transmembrane region" description="Helical" evidence="6">
    <location>
        <begin position="12"/>
        <end position="38"/>
    </location>
</feature>
<evidence type="ECO:0000256" key="2">
    <source>
        <dbReference type="ARBA" id="ARBA00006840"/>
    </source>
</evidence>
<dbReference type="OrthoDB" id="6254918at2759"/>
<reference evidence="7 8" key="1">
    <citation type="journal article" date="2017" name="Nat. Ecol. Evol.">
        <title>Scallop genome provides insights into evolution of bilaterian karyotype and development.</title>
        <authorList>
            <person name="Wang S."/>
            <person name="Zhang J."/>
            <person name="Jiao W."/>
            <person name="Li J."/>
            <person name="Xun X."/>
            <person name="Sun Y."/>
            <person name="Guo X."/>
            <person name="Huan P."/>
            <person name="Dong B."/>
            <person name="Zhang L."/>
            <person name="Hu X."/>
            <person name="Sun X."/>
            <person name="Wang J."/>
            <person name="Zhao C."/>
            <person name="Wang Y."/>
            <person name="Wang D."/>
            <person name="Huang X."/>
            <person name="Wang R."/>
            <person name="Lv J."/>
            <person name="Li Y."/>
            <person name="Zhang Z."/>
            <person name="Liu B."/>
            <person name="Lu W."/>
            <person name="Hui Y."/>
            <person name="Liang J."/>
            <person name="Zhou Z."/>
            <person name="Hou R."/>
            <person name="Li X."/>
            <person name="Liu Y."/>
            <person name="Li H."/>
            <person name="Ning X."/>
            <person name="Lin Y."/>
            <person name="Zhao L."/>
            <person name="Xing Q."/>
            <person name="Dou J."/>
            <person name="Li Y."/>
            <person name="Mao J."/>
            <person name="Guo H."/>
            <person name="Dou H."/>
            <person name="Li T."/>
            <person name="Mu C."/>
            <person name="Jiang W."/>
            <person name="Fu Q."/>
            <person name="Fu X."/>
            <person name="Miao Y."/>
            <person name="Liu J."/>
            <person name="Yu Q."/>
            <person name="Li R."/>
            <person name="Liao H."/>
            <person name="Li X."/>
            <person name="Kong Y."/>
            <person name="Jiang Z."/>
            <person name="Chourrout D."/>
            <person name="Li R."/>
            <person name="Bao Z."/>
        </authorList>
    </citation>
    <scope>NUCLEOTIDE SEQUENCE [LARGE SCALE GENOMIC DNA]</scope>
    <source>
        <strain evidence="7 8">PY_sf001</strain>
    </source>
</reference>
<dbReference type="PRINTS" id="PR00259">
    <property type="entry name" value="TMFOUR"/>
</dbReference>
<dbReference type="SUPFAM" id="SSF48652">
    <property type="entry name" value="Tetraspanin"/>
    <property type="match status" value="1"/>
</dbReference>
<dbReference type="PANTHER" id="PTHR19282">
    <property type="entry name" value="TETRASPANIN"/>
    <property type="match status" value="1"/>
</dbReference>
<feature type="transmembrane region" description="Helical" evidence="6">
    <location>
        <begin position="89"/>
        <end position="113"/>
    </location>
</feature>
<dbReference type="InterPro" id="IPR008952">
    <property type="entry name" value="Tetraspanin_EC2_sf"/>
</dbReference>
<evidence type="ECO:0000313" key="8">
    <source>
        <dbReference type="Proteomes" id="UP000242188"/>
    </source>
</evidence>
<dbReference type="InterPro" id="IPR000301">
    <property type="entry name" value="Tetraspanin_animals"/>
</dbReference>
<proteinExistence type="inferred from homology"/>
<evidence type="ECO:0000256" key="3">
    <source>
        <dbReference type="ARBA" id="ARBA00022692"/>
    </source>
</evidence>
<protein>
    <recommendedName>
        <fullName evidence="6">Tetraspanin</fullName>
    </recommendedName>
</protein>
<keyword evidence="5 6" id="KW-0472">Membrane</keyword>
<feature type="transmembrane region" description="Helical" evidence="6">
    <location>
        <begin position="234"/>
        <end position="256"/>
    </location>
</feature>
<evidence type="ECO:0000256" key="6">
    <source>
        <dbReference type="RuleBase" id="RU361218"/>
    </source>
</evidence>
<dbReference type="Proteomes" id="UP000242188">
    <property type="component" value="Unassembled WGS sequence"/>
</dbReference>
<dbReference type="Gene3D" id="1.10.1450.10">
    <property type="entry name" value="Tetraspanin"/>
    <property type="match status" value="1"/>
</dbReference>
<sequence>MELNCGLKCLKYLLFAFNLIICIVGLAAVILGIVSMVQDDTLFNLLKLTFDQSTLVQSSSLIIIVTGVILFLLGFVGCCGAYKESVCMLIIYASIVLIIIIIEIAGIAVAAAFQSQVTNELKSGLKKHIAEDYDGSGSKDTFTYFIDATQVQFDCCGVDSYMEFANATKWSRMNNTIPLSCCVLKNKDDYADNPSNAVAVESTCQENPTATNSHIGKSCYMSIKDFAMNNARNIIIIGVVILIVEVICFVIAVCLCNRLRKDGGSD</sequence>
<evidence type="ECO:0000256" key="4">
    <source>
        <dbReference type="ARBA" id="ARBA00022989"/>
    </source>
</evidence>
<evidence type="ECO:0000256" key="1">
    <source>
        <dbReference type="ARBA" id="ARBA00004141"/>
    </source>
</evidence>
<feature type="transmembrane region" description="Helical" evidence="6">
    <location>
        <begin position="58"/>
        <end position="82"/>
    </location>
</feature>
<comment type="caution">
    <text evidence="7">The sequence shown here is derived from an EMBL/GenBank/DDBJ whole genome shotgun (WGS) entry which is preliminary data.</text>
</comment>
<comment type="subcellular location">
    <subcellularLocation>
        <location evidence="1 6">Membrane</location>
        <topology evidence="1 6">Multi-pass membrane protein</topology>
    </subcellularLocation>
</comment>
<keyword evidence="3 6" id="KW-0812">Transmembrane</keyword>
<evidence type="ECO:0000313" key="7">
    <source>
        <dbReference type="EMBL" id="OWF47314.1"/>
    </source>
</evidence>
<name>A0A210QF03_MIZYE</name>
<dbReference type="EMBL" id="NEDP02003953">
    <property type="protein sequence ID" value="OWF47314.1"/>
    <property type="molecule type" value="Genomic_DNA"/>
</dbReference>
<keyword evidence="8" id="KW-1185">Reference proteome</keyword>
<organism evidence="7 8">
    <name type="scientific">Mizuhopecten yessoensis</name>
    <name type="common">Japanese scallop</name>
    <name type="synonym">Patinopecten yessoensis</name>
    <dbReference type="NCBI Taxonomy" id="6573"/>
    <lineage>
        <taxon>Eukaryota</taxon>
        <taxon>Metazoa</taxon>
        <taxon>Spiralia</taxon>
        <taxon>Lophotrochozoa</taxon>
        <taxon>Mollusca</taxon>
        <taxon>Bivalvia</taxon>
        <taxon>Autobranchia</taxon>
        <taxon>Pteriomorphia</taxon>
        <taxon>Pectinida</taxon>
        <taxon>Pectinoidea</taxon>
        <taxon>Pectinidae</taxon>
        <taxon>Mizuhopecten</taxon>
    </lineage>
</organism>
<dbReference type="PROSITE" id="PS00421">
    <property type="entry name" value="TM4_1"/>
    <property type="match status" value="1"/>
</dbReference>
<accession>A0A210QF03</accession>
<comment type="similarity">
    <text evidence="2 6">Belongs to the tetraspanin (TM4SF) family.</text>
</comment>